<organism evidence="2 3">
    <name type="scientific">Nocardia vermiculata</name>
    <dbReference type="NCBI Taxonomy" id="257274"/>
    <lineage>
        <taxon>Bacteria</taxon>
        <taxon>Bacillati</taxon>
        <taxon>Actinomycetota</taxon>
        <taxon>Actinomycetes</taxon>
        <taxon>Mycobacteriales</taxon>
        <taxon>Nocardiaceae</taxon>
        <taxon>Nocardia</taxon>
    </lineage>
</organism>
<evidence type="ECO:0000313" key="3">
    <source>
        <dbReference type="Proteomes" id="UP000565711"/>
    </source>
</evidence>
<reference evidence="2 3" key="1">
    <citation type="submission" date="2020-04" db="EMBL/GenBank/DDBJ databases">
        <title>MicrobeNet Type strains.</title>
        <authorList>
            <person name="Nicholson A.C."/>
        </authorList>
    </citation>
    <scope>NUCLEOTIDE SEQUENCE [LARGE SCALE GENOMIC DNA]</scope>
    <source>
        <strain evidence="2 3">JCM 12354</strain>
    </source>
</reference>
<accession>A0A846XQE1</accession>
<dbReference type="EMBL" id="JAAXOP010000001">
    <property type="protein sequence ID" value="NKY48837.1"/>
    <property type="molecule type" value="Genomic_DNA"/>
</dbReference>
<comment type="caution">
    <text evidence="2">The sequence shown here is derived from an EMBL/GenBank/DDBJ whole genome shotgun (WGS) entry which is preliminary data.</text>
</comment>
<feature type="compositionally biased region" description="Acidic residues" evidence="1">
    <location>
        <begin position="1"/>
        <end position="19"/>
    </location>
</feature>
<keyword evidence="3" id="KW-1185">Reference proteome</keyword>
<feature type="region of interest" description="Disordered" evidence="1">
    <location>
        <begin position="1"/>
        <end position="21"/>
    </location>
</feature>
<evidence type="ECO:0000256" key="1">
    <source>
        <dbReference type="SAM" id="MobiDB-lite"/>
    </source>
</evidence>
<name>A0A846XQE1_9NOCA</name>
<dbReference type="Proteomes" id="UP000565711">
    <property type="component" value="Unassembled WGS sequence"/>
</dbReference>
<dbReference type="AlphaFoldDB" id="A0A846XQE1"/>
<gene>
    <name evidence="2" type="ORF">HGA08_01255</name>
</gene>
<evidence type="ECO:0000313" key="2">
    <source>
        <dbReference type="EMBL" id="NKY48837.1"/>
    </source>
</evidence>
<protein>
    <submittedName>
        <fullName evidence="2">Uncharacterized protein</fullName>
    </submittedName>
</protein>
<proteinExistence type="predicted"/>
<sequence>MGDEEREDLDYDLGEDDQADEVREYQRYIYDPPANLEITYHENDDNGRLGIGSELDQEWTRRRHRQELRDEDYRAAELAAIEVVDGPGD</sequence>